<dbReference type="PROSITE" id="PS00071">
    <property type="entry name" value="GAPDH"/>
    <property type="match status" value="1"/>
</dbReference>
<dbReference type="InterPro" id="IPR020830">
    <property type="entry name" value="GlycerAld_3-P_DH_AS"/>
</dbReference>
<dbReference type="FunFam" id="3.40.50.720:FF:000266">
    <property type="entry name" value="Glyceraldehyde-3-phosphate dehydrogenase"/>
    <property type="match status" value="1"/>
</dbReference>
<dbReference type="SMART" id="SM00846">
    <property type="entry name" value="Gp_dh_N"/>
    <property type="match status" value="1"/>
</dbReference>
<dbReference type="InterPro" id="IPR036291">
    <property type="entry name" value="NAD(P)-bd_dom_sf"/>
</dbReference>
<comment type="subunit">
    <text evidence="3 13">Homotetramer.</text>
</comment>
<dbReference type="PANTHER" id="PTHR10836">
    <property type="entry name" value="GLYCERALDEHYDE 3-PHOSPHATE DEHYDROGENASE"/>
    <property type="match status" value="1"/>
</dbReference>
<dbReference type="GO" id="GO:0006096">
    <property type="term" value="P:glycolytic process"/>
    <property type="evidence" value="ECO:0007669"/>
    <property type="project" value="UniProtKB-UniPathway"/>
</dbReference>
<dbReference type="Gene3D" id="3.30.360.10">
    <property type="entry name" value="Dihydrodipicolinate Reductase, domain 2"/>
    <property type="match status" value="1"/>
</dbReference>
<keyword evidence="16" id="KW-1185">Reference proteome</keyword>
<keyword evidence="4 13" id="KW-0560">Oxidoreductase</keyword>
<sequence>MPPQEMTDFDTFLRNCSKESPKIRVGLNGFGRIGRCVTRILAERENVELVAINHCGPIEYMCYKLKYDSTHGMFKGTAEPTEDGDLKINGKKVHVFSTRDIQELDWASVGADYVIESTGVYNNLEKCQAHIENGAKKVLITAPSPDAPMFVFGVNHKNYKPDMRIISNASCTTNCLAPVVKIINDNFGVKEALMTTIHSYTASQMLVDGSAKGKKSWRDARGGAVNIIPATTGAAKACTKVIPELEGKITGMAFRVPTPNVSVVDLTVKVEKETNYEEIMRTIKETAVGELENVIQVTDVPLVSSDYNTTPFSSSVDAAAGMQLNSTFYKIIIWYDNEWGYSQRVVDLLEHAFLTDAKNLEL</sequence>
<evidence type="ECO:0000259" key="14">
    <source>
        <dbReference type="SMART" id="SM00846"/>
    </source>
</evidence>
<evidence type="ECO:0000256" key="5">
    <source>
        <dbReference type="ARBA" id="ARBA00023027"/>
    </source>
</evidence>
<feature type="binding site" evidence="10">
    <location>
        <position position="337"/>
    </location>
    <ligand>
        <name>NAD(+)</name>
        <dbReference type="ChEBI" id="CHEBI:57540"/>
    </ligand>
</feature>
<dbReference type="EC" id="1.2.1.12" evidence="13"/>
<feature type="binding site" evidence="9">
    <location>
        <position position="201"/>
    </location>
    <ligand>
        <name>D-glyceraldehyde 3-phosphate</name>
        <dbReference type="ChEBI" id="CHEBI:59776"/>
    </ligand>
</feature>
<evidence type="ECO:0000256" key="12">
    <source>
        <dbReference type="RuleBase" id="RU000397"/>
    </source>
</evidence>
<dbReference type="CDD" id="cd05214">
    <property type="entry name" value="GAPDH_I_N"/>
    <property type="match status" value="1"/>
</dbReference>
<dbReference type="InParanoid" id="E4X635"/>
<dbReference type="InterPro" id="IPR006424">
    <property type="entry name" value="Glyceraldehyde-3-P_DH_1"/>
</dbReference>
<dbReference type="SUPFAM" id="SSF55347">
    <property type="entry name" value="Glyceraldehyde-3-phosphate dehydrogenase-like, C-terminal domain"/>
    <property type="match status" value="1"/>
</dbReference>
<dbReference type="OrthoDB" id="1152826at2759"/>
<dbReference type="AlphaFoldDB" id="E4X635"/>
<feature type="binding site" evidence="10">
    <location>
        <position position="99"/>
    </location>
    <ligand>
        <name>NAD(+)</name>
        <dbReference type="ChEBI" id="CHEBI:57540"/>
    </ligand>
</feature>
<evidence type="ECO:0000256" key="4">
    <source>
        <dbReference type="ARBA" id="ARBA00023002"/>
    </source>
</evidence>
<evidence type="ECO:0000256" key="8">
    <source>
        <dbReference type="PIRSR" id="PIRSR000149-1"/>
    </source>
</evidence>
<dbReference type="GO" id="GO:0005829">
    <property type="term" value="C:cytosol"/>
    <property type="evidence" value="ECO:0007669"/>
    <property type="project" value="TreeGrafter"/>
</dbReference>
<dbReference type="GO" id="GO:0050661">
    <property type="term" value="F:NADP binding"/>
    <property type="evidence" value="ECO:0007669"/>
    <property type="project" value="InterPro"/>
</dbReference>
<feature type="binding site" evidence="10">
    <location>
        <position position="141"/>
    </location>
    <ligand>
        <name>NAD(+)</name>
        <dbReference type="ChEBI" id="CHEBI:57540"/>
    </ligand>
</feature>
<dbReference type="PIRSF" id="PIRSF000149">
    <property type="entry name" value="GAP_DH"/>
    <property type="match status" value="1"/>
</dbReference>
<evidence type="ECO:0000256" key="7">
    <source>
        <dbReference type="ARBA" id="ARBA00047698"/>
    </source>
</evidence>
<comment type="similarity">
    <text evidence="2 12">Belongs to the glyceraldehyde-3-phosphate dehydrogenase family.</text>
</comment>
<dbReference type="Pfam" id="PF00044">
    <property type="entry name" value="Gp_dh_N"/>
    <property type="match status" value="1"/>
</dbReference>
<feature type="binding site" evidence="9">
    <location>
        <begin position="170"/>
        <end position="172"/>
    </location>
    <ligand>
        <name>D-glyceraldehyde 3-phosphate</name>
        <dbReference type="ChEBI" id="CHEBI:59776"/>
    </ligand>
</feature>
<keyword evidence="10" id="KW-0547">Nucleotide-binding</keyword>
<evidence type="ECO:0000256" key="2">
    <source>
        <dbReference type="ARBA" id="ARBA00007406"/>
    </source>
</evidence>
<evidence type="ECO:0000313" key="16">
    <source>
        <dbReference type="Proteomes" id="UP000001307"/>
    </source>
</evidence>
<feature type="binding site" evidence="9">
    <location>
        <position position="255"/>
    </location>
    <ligand>
        <name>D-glyceraldehyde 3-phosphate</name>
        <dbReference type="ChEBI" id="CHEBI:59776"/>
    </ligand>
</feature>
<evidence type="ECO:0000256" key="6">
    <source>
        <dbReference type="ARBA" id="ARBA00023152"/>
    </source>
</evidence>
<reference evidence="15" key="1">
    <citation type="journal article" date="2010" name="Science">
        <title>Plasticity of animal genome architecture unmasked by rapid evolution of a pelagic tunicate.</title>
        <authorList>
            <person name="Denoeud F."/>
            <person name="Henriet S."/>
            <person name="Mungpakdee S."/>
            <person name="Aury J.M."/>
            <person name="Da Silva C."/>
            <person name="Brinkmann H."/>
            <person name="Mikhaleva J."/>
            <person name="Olsen L.C."/>
            <person name="Jubin C."/>
            <person name="Canestro C."/>
            <person name="Bouquet J.M."/>
            <person name="Danks G."/>
            <person name="Poulain J."/>
            <person name="Campsteijn C."/>
            <person name="Adamski M."/>
            <person name="Cross I."/>
            <person name="Yadetie F."/>
            <person name="Muffato M."/>
            <person name="Louis A."/>
            <person name="Butcher S."/>
            <person name="Tsagkogeorga G."/>
            <person name="Konrad A."/>
            <person name="Singh S."/>
            <person name="Jensen M.F."/>
            <person name="Cong E.H."/>
            <person name="Eikeseth-Otteraa H."/>
            <person name="Noel B."/>
            <person name="Anthouard V."/>
            <person name="Porcel B.M."/>
            <person name="Kachouri-Lafond R."/>
            <person name="Nishino A."/>
            <person name="Ugolini M."/>
            <person name="Chourrout P."/>
            <person name="Nishida H."/>
            <person name="Aasland R."/>
            <person name="Huzurbazar S."/>
            <person name="Westhof E."/>
            <person name="Delsuc F."/>
            <person name="Lehrach H."/>
            <person name="Reinhardt R."/>
            <person name="Weissenbach J."/>
            <person name="Roy S.W."/>
            <person name="Artiguenave F."/>
            <person name="Postlethwait J.H."/>
            <person name="Manak J.R."/>
            <person name="Thompson E.M."/>
            <person name="Jaillon O."/>
            <person name="Du Pasquier L."/>
            <person name="Boudinot P."/>
            <person name="Liberles D.A."/>
            <person name="Volff J.N."/>
            <person name="Philippe H."/>
            <person name="Lenhard B."/>
            <person name="Roest Crollius H."/>
            <person name="Wincker P."/>
            <person name="Chourrout D."/>
        </authorList>
    </citation>
    <scope>NUCLEOTIDE SEQUENCE [LARGE SCALE GENOMIC DNA]</scope>
</reference>
<dbReference type="FunFam" id="3.30.360.10:FF:000001">
    <property type="entry name" value="Glyceraldehyde-3-phosphate dehydrogenase"/>
    <property type="match status" value="1"/>
</dbReference>
<dbReference type="Pfam" id="PF02800">
    <property type="entry name" value="Gp_dh_C"/>
    <property type="match status" value="1"/>
</dbReference>
<dbReference type="Gene3D" id="3.40.50.720">
    <property type="entry name" value="NAD(P)-binding Rossmann-like Domain"/>
    <property type="match status" value="1"/>
</dbReference>
<gene>
    <name evidence="15" type="ORF">GSOID_T00002536001</name>
</gene>
<dbReference type="InterPro" id="IPR020828">
    <property type="entry name" value="GlycerAld_3-P_DH_NAD(P)-bd"/>
</dbReference>
<dbReference type="InterPro" id="IPR020831">
    <property type="entry name" value="GlycerAld/Erythrose_P_DH"/>
</dbReference>
<feature type="active site" description="Nucleophile" evidence="8">
    <location>
        <position position="171"/>
    </location>
</feature>
<feature type="site" description="Activates thiol group during catalysis" evidence="11">
    <location>
        <position position="198"/>
    </location>
</feature>
<accession>E4X635</accession>
<dbReference type="GO" id="GO:0006006">
    <property type="term" value="P:glucose metabolic process"/>
    <property type="evidence" value="ECO:0007669"/>
    <property type="project" value="InterPro"/>
</dbReference>
<evidence type="ECO:0000256" key="11">
    <source>
        <dbReference type="PIRSR" id="PIRSR000149-4"/>
    </source>
</evidence>
<organism evidence="15">
    <name type="scientific">Oikopleura dioica</name>
    <name type="common">Tunicate</name>
    <dbReference type="NCBI Taxonomy" id="34765"/>
    <lineage>
        <taxon>Eukaryota</taxon>
        <taxon>Metazoa</taxon>
        <taxon>Chordata</taxon>
        <taxon>Tunicata</taxon>
        <taxon>Appendicularia</taxon>
        <taxon>Copelata</taxon>
        <taxon>Oikopleuridae</taxon>
        <taxon>Oikopleura</taxon>
    </lineage>
</organism>
<dbReference type="GO" id="GO:0051287">
    <property type="term" value="F:NAD binding"/>
    <property type="evidence" value="ECO:0007669"/>
    <property type="project" value="UniProtKB-UniRule"/>
</dbReference>
<evidence type="ECO:0000256" key="13">
    <source>
        <dbReference type="RuleBase" id="RU361160"/>
    </source>
</evidence>
<proteinExistence type="inferred from homology"/>
<keyword evidence="6 13" id="KW-0324">Glycolysis</keyword>
<dbReference type="NCBIfam" id="TIGR01534">
    <property type="entry name" value="GAPDH-I"/>
    <property type="match status" value="1"/>
</dbReference>
<feature type="binding site" evidence="9">
    <location>
        <begin position="232"/>
        <end position="233"/>
    </location>
    <ligand>
        <name>D-glyceraldehyde 3-phosphate</name>
        <dbReference type="ChEBI" id="CHEBI:59776"/>
    </ligand>
</feature>
<dbReference type="GO" id="GO:0004365">
    <property type="term" value="F:glyceraldehyde-3-phosphate dehydrogenase (NAD+) (phosphorylating) activity"/>
    <property type="evidence" value="ECO:0007669"/>
    <property type="project" value="UniProtKB-UniRule"/>
</dbReference>
<name>E4X635_OIKDI</name>
<dbReference type="CDD" id="cd18126">
    <property type="entry name" value="GAPDH_I_C"/>
    <property type="match status" value="1"/>
</dbReference>
<evidence type="ECO:0000256" key="3">
    <source>
        <dbReference type="ARBA" id="ARBA00011881"/>
    </source>
</evidence>
<evidence type="ECO:0000256" key="9">
    <source>
        <dbReference type="PIRSR" id="PIRSR000149-2"/>
    </source>
</evidence>
<dbReference type="PANTHER" id="PTHR10836:SF134">
    <property type="entry name" value="GLYCERALDEHYDE-3-PHOSPHATE DEHYDROGENASE (PHOSPHORYLATING)"/>
    <property type="match status" value="1"/>
</dbReference>
<evidence type="ECO:0000256" key="10">
    <source>
        <dbReference type="PIRSR" id="PIRSR000149-3"/>
    </source>
</evidence>
<dbReference type="PRINTS" id="PR00078">
    <property type="entry name" value="G3PDHDRGNASE"/>
</dbReference>
<dbReference type="FunCoup" id="E4X635">
    <property type="interactions" value="67"/>
</dbReference>
<dbReference type="Proteomes" id="UP000001307">
    <property type="component" value="Unassembled WGS sequence"/>
</dbReference>
<evidence type="ECO:0000313" key="15">
    <source>
        <dbReference type="EMBL" id="CBY07553.1"/>
    </source>
</evidence>
<dbReference type="UniPathway" id="UPA00109">
    <property type="reaction ID" value="UER00184"/>
</dbReference>
<dbReference type="EMBL" id="FN653026">
    <property type="protein sequence ID" value="CBY07553.1"/>
    <property type="molecule type" value="Genomic_DNA"/>
</dbReference>
<dbReference type="SUPFAM" id="SSF51735">
    <property type="entry name" value="NAD(P)-binding Rossmann-fold domains"/>
    <property type="match status" value="1"/>
</dbReference>
<dbReference type="GO" id="GO:0019682">
    <property type="term" value="P:glyceraldehyde-3-phosphate metabolic process"/>
    <property type="evidence" value="ECO:0007669"/>
    <property type="project" value="UniProtKB-ARBA"/>
</dbReference>
<comment type="catalytic activity">
    <reaction evidence="7 13">
        <text>D-glyceraldehyde 3-phosphate + phosphate + NAD(+) = (2R)-3-phospho-glyceroyl phosphate + NADH + H(+)</text>
        <dbReference type="Rhea" id="RHEA:10300"/>
        <dbReference type="ChEBI" id="CHEBI:15378"/>
        <dbReference type="ChEBI" id="CHEBI:43474"/>
        <dbReference type="ChEBI" id="CHEBI:57540"/>
        <dbReference type="ChEBI" id="CHEBI:57604"/>
        <dbReference type="ChEBI" id="CHEBI:57945"/>
        <dbReference type="ChEBI" id="CHEBI:59776"/>
        <dbReference type="EC" id="1.2.1.12"/>
    </reaction>
</comment>
<protein>
    <recommendedName>
        <fullName evidence="13">Glyceraldehyde-3-phosphate dehydrogenase</fullName>
        <ecNumber evidence="13">1.2.1.12</ecNumber>
    </recommendedName>
</protein>
<feature type="binding site" evidence="10">
    <location>
        <begin position="32"/>
        <end position="33"/>
    </location>
    <ligand>
        <name>NAD(+)</name>
        <dbReference type="ChEBI" id="CHEBI:57540"/>
    </ligand>
</feature>
<keyword evidence="5 10" id="KW-0520">NAD</keyword>
<evidence type="ECO:0000256" key="1">
    <source>
        <dbReference type="ARBA" id="ARBA00004869"/>
    </source>
</evidence>
<feature type="domain" description="Glyceraldehyde 3-phosphate dehydrogenase NAD(P) binding" evidence="14">
    <location>
        <begin position="23"/>
        <end position="171"/>
    </location>
</feature>
<dbReference type="InterPro" id="IPR020829">
    <property type="entry name" value="GlycerAld_3-P_DH_cat"/>
</dbReference>
<comment type="pathway">
    <text evidence="1 13">Carbohydrate degradation; glycolysis; pyruvate from D-glyceraldehyde 3-phosphate: step 1/5.</text>
</comment>